<dbReference type="EMBL" id="QYRT01000028">
    <property type="protein sequence ID" value="TIH34319.1"/>
    <property type="molecule type" value="Genomic_DNA"/>
</dbReference>
<dbReference type="OrthoDB" id="3790885at2"/>
<evidence type="ECO:0008006" key="4">
    <source>
        <dbReference type="Google" id="ProtNLM"/>
    </source>
</evidence>
<dbReference type="Proteomes" id="UP000306192">
    <property type="component" value="Unassembled WGS sequence"/>
</dbReference>
<keyword evidence="1" id="KW-0732">Signal</keyword>
<reference evidence="2 3" key="1">
    <citation type="journal article" date="2019" name="Microorganisms">
        <title>Systematic Affiliation and Genome Analysis of Subtercola vilae DB165(T) with Particular Emphasis on Cold Adaptation of an Isolate from a High-Altitude Cold Volcano Lake.</title>
        <authorList>
            <person name="Villalobos A.S."/>
            <person name="Wiese J."/>
            <person name="Imhoff J.F."/>
            <person name="Dorador C."/>
            <person name="Keller A."/>
            <person name="Hentschel U."/>
        </authorList>
    </citation>
    <scope>NUCLEOTIDE SEQUENCE [LARGE SCALE GENOMIC DNA]</scope>
    <source>
        <strain evidence="2 3">DB165</strain>
    </source>
</reference>
<protein>
    <recommendedName>
        <fullName evidence="4">DUF11 domain-containing protein</fullName>
    </recommendedName>
</protein>
<comment type="caution">
    <text evidence="2">The sequence shown here is derived from an EMBL/GenBank/DDBJ whole genome shotgun (WGS) entry which is preliminary data.</text>
</comment>
<evidence type="ECO:0000313" key="3">
    <source>
        <dbReference type="Proteomes" id="UP000306192"/>
    </source>
</evidence>
<gene>
    <name evidence="2" type="ORF">D4765_13445</name>
</gene>
<dbReference type="RefSeq" id="WP_136642808.1">
    <property type="nucleotide sequence ID" value="NZ_QYRT01000028.1"/>
</dbReference>
<name>A0A4T2BT96_9MICO</name>
<evidence type="ECO:0000313" key="2">
    <source>
        <dbReference type="EMBL" id="TIH34319.1"/>
    </source>
</evidence>
<keyword evidence="3" id="KW-1185">Reference proteome</keyword>
<evidence type="ECO:0000256" key="1">
    <source>
        <dbReference type="SAM" id="SignalP"/>
    </source>
</evidence>
<feature type="chain" id="PRO_5020698680" description="DUF11 domain-containing protein" evidence="1">
    <location>
        <begin position="31"/>
        <end position="158"/>
    </location>
</feature>
<feature type="signal peptide" evidence="1">
    <location>
        <begin position="1"/>
        <end position="30"/>
    </location>
</feature>
<accession>A0A4T2BT96</accession>
<organism evidence="2 3">
    <name type="scientific">Subtercola vilae</name>
    <dbReference type="NCBI Taxonomy" id="2056433"/>
    <lineage>
        <taxon>Bacteria</taxon>
        <taxon>Bacillati</taxon>
        <taxon>Actinomycetota</taxon>
        <taxon>Actinomycetes</taxon>
        <taxon>Micrococcales</taxon>
        <taxon>Microbacteriaceae</taxon>
        <taxon>Subtercola</taxon>
    </lineage>
</organism>
<dbReference type="AlphaFoldDB" id="A0A4T2BT96"/>
<sequence length="158" mass="15333">MSRFTSSKKRIAVIVTAAVLVLAGGGAAFAYWTSTGTGVGSATTGTDTAFTIASTTAGSALTPGGPTDTVTFIVTNPGTGNQNLTAITAAVATSTGAAWTTVPGCSAADYTVGTPVVIFGTIAPAGTLTGTVTITMNNTAANQNACKGAAVPLYFAAS</sequence>
<proteinExistence type="predicted"/>